<keyword evidence="6" id="KW-1185">Reference proteome</keyword>
<gene>
    <name evidence="5" type="ORF">V6N12_032439</name>
</gene>
<dbReference type="InterPro" id="IPR000010">
    <property type="entry name" value="Cystatin_dom"/>
</dbReference>
<keyword evidence="1" id="KW-0646">Protease inhibitor</keyword>
<evidence type="ECO:0000313" key="6">
    <source>
        <dbReference type="Proteomes" id="UP001472677"/>
    </source>
</evidence>
<organism evidence="5 6">
    <name type="scientific">Hibiscus sabdariffa</name>
    <name type="common">roselle</name>
    <dbReference type="NCBI Taxonomy" id="183260"/>
    <lineage>
        <taxon>Eukaryota</taxon>
        <taxon>Viridiplantae</taxon>
        <taxon>Streptophyta</taxon>
        <taxon>Embryophyta</taxon>
        <taxon>Tracheophyta</taxon>
        <taxon>Spermatophyta</taxon>
        <taxon>Magnoliopsida</taxon>
        <taxon>eudicotyledons</taxon>
        <taxon>Gunneridae</taxon>
        <taxon>Pentapetalae</taxon>
        <taxon>rosids</taxon>
        <taxon>malvids</taxon>
        <taxon>Malvales</taxon>
        <taxon>Malvaceae</taxon>
        <taxon>Malvoideae</taxon>
        <taxon>Hibiscus</taxon>
    </lineage>
</organism>
<sequence>MDAHPNIDDTHVKEIAEFAVSEYIHHKKAMFKLKKVIRGHTQVASGTNYRLLLLVDEMMTMMYYEAVVWEKADVSKSFKSFLHAGRNPSDLPLDGFPDPPGDGDSVHDIVGVSTHFVVPPTLERIGSPIPTDDVRQSKRVKNIRDARDDYQNEMLASS</sequence>
<dbReference type="PANTHER" id="PTHR47364">
    <property type="entry name" value="CYSTEINE PROTEINASE INHIBITOR 5"/>
    <property type="match status" value="1"/>
</dbReference>
<dbReference type="Pfam" id="PF16845">
    <property type="entry name" value="SQAPI"/>
    <property type="match status" value="1"/>
</dbReference>
<evidence type="ECO:0000256" key="3">
    <source>
        <dbReference type="SAM" id="MobiDB-lite"/>
    </source>
</evidence>
<proteinExistence type="predicted"/>
<evidence type="ECO:0000259" key="4">
    <source>
        <dbReference type="Pfam" id="PF16845"/>
    </source>
</evidence>
<comment type="caution">
    <text evidence="5">The sequence shown here is derived from an EMBL/GenBank/DDBJ whole genome shotgun (WGS) entry which is preliminary data.</text>
</comment>
<reference evidence="5 6" key="1">
    <citation type="journal article" date="2024" name="G3 (Bethesda)">
        <title>Genome assembly of Hibiscus sabdariffa L. provides insights into metabolisms of medicinal natural products.</title>
        <authorList>
            <person name="Kim T."/>
        </authorList>
    </citation>
    <scope>NUCLEOTIDE SEQUENCE [LARGE SCALE GENOMIC DNA]</scope>
    <source>
        <strain evidence="5">TK-2024</strain>
        <tissue evidence="5">Old leaves</tissue>
    </source>
</reference>
<dbReference type="InterPro" id="IPR046350">
    <property type="entry name" value="Cystatin_sf"/>
</dbReference>
<feature type="region of interest" description="Disordered" evidence="3">
    <location>
        <begin position="127"/>
        <end position="148"/>
    </location>
</feature>
<dbReference type="Proteomes" id="UP001472677">
    <property type="component" value="Unassembled WGS sequence"/>
</dbReference>
<dbReference type="SUPFAM" id="SSF54403">
    <property type="entry name" value="Cystatin/monellin"/>
    <property type="match status" value="1"/>
</dbReference>
<name>A0ABR2CD40_9ROSI</name>
<dbReference type="Gene3D" id="3.10.450.10">
    <property type="match status" value="1"/>
</dbReference>
<accession>A0ABR2CD40</accession>
<feature type="domain" description="Cystatin" evidence="4">
    <location>
        <begin position="6"/>
        <end position="81"/>
    </location>
</feature>
<protein>
    <recommendedName>
        <fullName evidence="4">Cystatin domain-containing protein</fullName>
    </recommendedName>
</protein>
<evidence type="ECO:0000256" key="1">
    <source>
        <dbReference type="ARBA" id="ARBA00022690"/>
    </source>
</evidence>
<evidence type="ECO:0000313" key="5">
    <source>
        <dbReference type="EMBL" id="KAK8517243.1"/>
    </source>
</evidence>
<dbReference type="PANTHER" id="PTHR47364:SF2">
    <property type="entry name" value="CYSTEINE PROTEINASE INHIBITOR 5"/>
    <property type="match status" value="1"/>
</dbReference>
<dbReference type="CDD" id="cd00042">
    <property type="entry name" value="CY"/>
    <property type="match status" value="1"/>
</dbReference>
<keyword evidence="2" id="KW-0789">Thiol protease inhibitor</keyword>
<feature type="compositionally biased region" description="Basic and acidic residues" evidence="3">
    <location>
        <begin position="132"/>
        <end position="148"/>
    </location>
</feature>
<evidence type="ECO:0000256" key="2">
    <source>
        <dbReference type="ARBA" id="ARBA00022704"/>
    </source>
</evidence>
<dbReference type="EMBL" id="JBBPBM010000056">
    <property type="protein sequence ID" value="KAK8517243.1"/>
    <property type="molecule type" value="Genomic_DNA"/>
</dbReference>